<keyword evidence="2" id="KW-0732">Signal</keyword>
<dbReference type="SUPFAM" id="SSF52058">
    <property type="entry name" value="L domain-like"/>
    <property type="match status" value="1"/>
</dbReference>
<dbReference type="InterPro" id="IPR001611">
    <property type="entry name" value="Leu-rich_rpt"/>
</dbReference>
<feature type="domain" description="LRRCT" evidence="4">
    <location>
        <begin position="64"/>
        <end position="115"/>
    </location>
</feature>
<dbReference type="InterPro" id="IPR032675">
    <property type="entry name" value="LRR_dom_sf"/>
</dbReference>
<dbReference type="Gene3D" id="3.80.10.10">
    <property type="entry name" value="Ribonuclease Inhibitor"/>
    <property type="match status" value="1"/>
</dbReference>
<dbReference type="AlphaFoldDB" id="A0AAQ4FE23"/>
<evidence type="ECO:0000313" key="6">
    <source>
        <dbReference type="Proteomes" id="UP001321473"/>
    </source>
</evidence>
<dbReference type="InterPro" id="IPR000483">
    <property type="entry name" value="Cys-rich_flank_reg_C"/>
</dbReference>
<proteinExistence type="predicted"/>
<keyword evidence="3" id="KW-0677">Repeat</keyword>
<dbReference type="Proteomes" id="UP001321473">
    <property type="component" value="Unassembled WGS sequence"/>
</dbReference>
<comment type="caution">
    <text evidence="5">The sequence shown here is derived from an EMBL/GenBank/DDBJ whole genome shotgun (WGS) entry which is preliminary data.</text>
</comment>
<name>A0AAQ4FE23_AMBAM</name>
<reference evidence="5 6" key="1">
    <citation type="journal article" date="2023" name="Arcadia Sci">
        <title>De novo assembly of a long-read Amblyomma americanum tick genome.</title>
        <authorList>
            <person name="Chou S."/>
            <person name="Poskanzer K.E."/>
            <person name="Rollins M."/>
            <person name="Thuy-Boun P.S."/>
        </authorList>
    </citation>
    <scope>NUCLEOTIDE SEQUENCE [LARGE SCALE GENOMIC DNA]</scope>
    <source>
        <strain evidence="5">F_SG_1</strain>
        <tissue evidence="5">Salivary glands</tissue>
    </source>
</reference>
<dbReference type="EMBL" id="JARKHS020003539">
    <property type="protein sequence ID" value="KAK8785469.1"/>
    <property type="molecule type" value="Genomic_DNA"/>
</dbReference>
<keyword evidence="6" id="KW-1185">Reference proteome</keyword>
<evidence type="ECO:0000256" key="1">
    <source>
        <dbReference type="ARBA" id="ARBA00022614"/>
    </source>
</evidence>
<gene>
    <name evidence="5" type="ORF">V5799_008167</name>
</gene>
<evidence type="ECO:0000259" key="4">
    <source>
        <dbReference type="SMART" id="SM00082"/>
    </source>
</evidence>
<evidence type="ECO:0000256" key="3">
    <source>
        <dbReference type="ARBA" id="ARBA00022737"/>
    </source>
</evidence>
<evidence type="ECO:0000313" key="5">
    <source>
        <dbReference type="EMBL" id="KAK8785469.1"/>
    </source>
</evidence>
<protein>
    <recommendedName>
        <fullName evidence="4">LRRCT domain-containing protein</fullName>
    </recommendedName>
</protein>
<dbReference type="InterPro" id="IPR050541">
    <property type="entry name" value="LRR_TM_domain-containing"/>
</dbReference>
<accession>A0AAQ4FE23</accession>
<dbReference type="PANTHER" id="PTHR24369">
    <property type="entry name" value="ANTIGEN BSP, PUTATIVE-RELATED"/>
    <property type="match status" value="1"/>
</dbReference>
<dbReference type="SMART" id="SM00082">
    <property type="entry name" value="LRRCT"/>
    <property type="match status" value="1"/>
</dbReference>
<dbReference type="Pfam" id="PF13855">
    <property type="entry name" value="LRR_8"/>
    <property type="match status" value="1"/>
</dbReference>
<sequence length="146" mass="16139">MRVVTASFNVLLSLRRVQYIEAGAFDEMKSLEWLYLHSNEIVTLSYDVFKPLLGTLSILDVHDNPFHCDCELSWLRLLLQGQSNIVVNQPRETRCASPEEHASTALVQLPGMHCAAPSLLRLSSSSLLLLRTALAALAALHGLVVS</sequence>
<dbReference type="GO" id="GO:0005886">
    <property type="term" value="C:plasma membrane"/>
    <property type="evidence" value="ECO:0007669"/>
    <property type="project" value="TreeGrafter"/>
</dbReference>
<evidence type="ECO:0000256" key="2">
    <source>
        <dbReference type="ARBA" id="ARBA00022729"/>
    </source>
</evidence>
<dbReference type="PANTHER" id="PTHR24369:SF210">
    <property type="entry name" value="CHAOPTIN-RELATED"/>
    <property type="match status" value="1"/>
</dbReference>
<keyword evidence="1" id="KW-0433">Leucine-rich repeat</keyword>
<organism evidence="5 6">
    <name type="scientific">Amblyomma americanum</name>
    <name type="common">Lone star tick</name>
    <dbReference type="NCBI Taxonomy" id="6943"/>
    <lineage>
        <taxon>Eukaryota</taxon>
        <taxon>Metazoa</taxon>
        <taxon>Ecdysozoa</taxon>
        <taxon>Arthropoda</taxon>
        <taxon>Chelicerata</taxon>
        <taxon>Arachnida</taxon>
        <taxon>Acari</taxon>
        <taxon>Parasitiformes</taxon>
        <taxon>Ixodida</taxon>
        <taxon>Ixodoidea</taxon>
        <taxon>Ixodidae</taxon>
        <taxon>Amblyomminae</taxon>
        <taxon>Amblyomma</taxon>
    </lineage>
</organism>